<evidence type="ECO:0000256" key="1">
    <source>
        <dbReference type="SAM" id="MobiDB-lite"/>
    </source>
</evidence>
<accession>A0A8H4TJE7</accession>
<dbReference type="AlphaFoldDB" id="A0A8H4TJE7"/>
<comment type="caution">
    <text evidence="2">The sequence shown here is derived from an EMBL/GenBank/DDBJ whole genome shotgun (WGS) entry which is preliminary data.</text>
</comment>
<reference evidence="2" key="2">
    <citation type="submission" date="2020-05" db="EMBL/GenBank/DDBJ databases">
        <authorList>
            <person name="Kim H.-S."/>
            <person name="Proctor R.H."/>
            <person name="Brown D.W."/>
        </authorList>
    </citation>
    <scope>NUCLEOTIDE SEQUENCE</scope>
    <source>
        <strain evidence="2">NRRL 20472</strain>
    </source>
</reference>
<feature type="region of interest" description="Disordered" evidence="1">
    <location>
        <begin position="121"/>
        <end position="375"/>
    </location>
</feature>
<feature type="compositionally biased region" description="Low complexity" evidence="1">
    <location>
        <begin position="204"/>
        <end position="219"/>
    </location>
</feature>
<reference evidence="2" key="1">
    <citation type="journal article" date="2020" name="BMC Genomics">
        <title>Correction to: Identification and distribution of gene clusters required for synthesis of sphingolipid metabolism inhibitors in diverse species of the filamentous fungus Fusarium.</title>
        <authorList>
            <person name="Kim H.S."/>
            <person name="Lohmar J.M."/>
            <person name="Busman M."/>
            <person name="Brown D.W."/>
            <person name="Naumann T.A."/>
            <person name="Divon H.H."/>
            <person name="Lysoe E."/>
            <person name="Uhlig S."/>
            <person name="Proctor R.H."/>
        </authorList>
    </citation>
    <scope>NUCLEOTIDE SEQUENCE</scope>
    <source>
        <strain evidence="2">NRRL 20472</strain>
    </source>
</reference>
<feature type="compositionally biased region" description="Acidic residues" evidence="1">
    <location>
        <begin position="160"/>
        <end position="180"/>
    </location>
</feature>
<dbReference type="OrthoDB" id="5138733at2759"/>
<organism evidence="2 3">
    <name type="scientific">Fusarium sarcochroum</name>
    <dbReference type="NCBI Taxonomy" id="1208366"/>
    <lineage>
        <taxon>Eukaryota</taxon>
        <taxon>Fungi</taxon>
        <taxon>Dikarya</taxon>
        <taxon>Ascomycota</taxon>
        <taxon>Pezizomycotina</taxon>
        <taxon>Sordariomycetes</taxon>
        <taxon>Hypocreomycetidae</taxon>
        <taxon>Hypocreales</taxon>
        <taxon>Nectriaceae</taxon>
        <taxon>Fusarium</taxon>
        <taxon>Fusarium lateritium species complex</taxon>
    </lineage>
</organism>
<dbReference type="Proteomes" id="UP000622797">
    <property type="component" value="Unassembled WGS sequence"/>
</dbReference>
<feature type="compositionally biased region" description="Low complexity" evidence="1">
    <location>
        <begin position="259"/>
        <end position="268"/>
    </location>
</feature>
<gene>
    <name evidence="2" type="ORF">FSARC_10841</name>
</gene>
<proteinExistence type="predicted"/>
<evidence type="ECO:0000313" key="3">
    <source>
        <dbReference type="Proteomes" id="UP000622797"/>
    </source>
</evidence>
<feature type="compositionally biased region" description="Pro residues" evidence="1">
    <location>
        <begin position="361"/>
        <end position="375"/>
    </location>
</feature>
<name>A0A8H4TJE7_9HYPO</name>
<evidence type="ECO:0000313" key="2">
    <source>
        <dbReference type="EMBL" id="KAF4959128.1"/>
    </source>
</evidence>
<feature type="compositionally biased region" description="Basic and acidic residues" evidence="1">
    <location>
        <begin position="131"/>
        <end position="159"/>
    </location>
</feature>
<keyword evidence="3" id="KW-1185">Reference proteome</keyword>
<sequence>MAKSKVGDIPSCLALRKKLGVGTPGDKESIFFRNTIQDFRVQYMSDEGDPGSEFRKWDEHSHQKGLIRMTDDFLEIEGKGPRFWPDDEGSAPVKTLKWTKDRARIKKLIKQLFFRMNQQERWKGSGSKLRATNDRSESVEPRRSQTLDRERPTEQRSIENEDTTMDEMIEYWNQDEDDTDSPGHPWRTSDPYEVPQSPDRASAQGSTTGTQTNETHGTQRPAFNSDSTRANERPPPLGHTAPLAQMTEHQEATPPPEATDPTTNNDTPSGRSRRPVERQGFVDPRDVEMDEDPRSYSPAPSERSDPDFRPSPEPIAQPQQDPPTDEHSNARSVSESEPLEQPRPSTERALPPNIVTSSSTMPPPPLPLPRRTPVPAPARTRRRIVIKYSMQITPGNYRLWDHRGTFDRMSMVDFEKVHKLTNIKSVRFLLEGEDMSWDDQVSQGDNFAFQNMKKRFIKKIRSDLAKPENTREVMEYEILIIPVKGAEPEVEFIREQTVSL</sequence>
<dbReference type="EMBL" id="JABEXW010000672">
    <property type="protein sequence ID" value="KAF4959128.1"/>
    <property type="molecule type" value="Genomic_DNA"/>
</dbReference>
<protein>
    <submittedName>
        <fullName evidence="2">Uncharacterized protein</fullName>
    </submittedName>
</protein>